<dbReference type="EMBL" id="BMQC01000003">
    <property type="protein sequence ID" value="GGK22240.1"/>
    <property type="molecule type" value="Genomic_DNA"/>
</dbReference>
<keyword evidence="1" id="KW-1133">Transmembrane helix</keyword>
<keyword evidence="1" id="KW-0812">Transmembrane</keyword>
<dbReference type="InterPro" id="IPR005804">
    <property type="entry name" value="FA_desaturase_dom"/>
</dbReference>
<gene>
    <name evidence="3" type="ORF">GCM10010124_13420</name>
</gene>
<evidence type="ECO:0000313" key="4">
    <source>
        <dbReference type="Proteomes" id="UP000662200"/>
    </source>
</evidence>
<keyword evidence="1" id="KW-0472">Membrane</keyword>
<reference evidence="3" key="1">
    <citation type="journal article" date="2014" name="Int. J. Syst. Evol. Microbiol.">
        <title>Complete genome sequence of Corynebacterium casei LMG S-19264T (=DSM 44701T), isolated from a smear-ripened cheese.</title>
        <authorList>
            <consortium name="US DOE Joint Genome Institute (JGI-PGF)"/>
            <person name="Walter F."/>
            <person name="Albersmeier A."/>
            <person name="Kalinowski J."/>
            <person name="Ruckert C."/>
        </authorList>
    </citation>
    <scope>NUCLEOTIDE SEQUENCE</scope>
    <source>
        <strain evidence="3">JCM 3091</strain>
    </source>
</reference>
<organism evidence="3 4">
    <name type="scientific">Pilimelia terevasa</name>
    <dbReference type="NCBI Taxonomy" id="53372"/>
    <lineage>
        <taxon>Bacteria</taxon>
        <taxon>Bacillati</taxon>
        <taxon>Actinomycetota</taxon>
        <taxon>Actinomycetes</taxon>
        <taxon>Micromonosporales</taxon>
        <taxon>Micromonosporaceae</taxon>
        <taxon>Pilimelia</taxon>
    </lineage>
</organism>
<dbReference type="Pfam" id="PF00487">
    <property type="entry name" value="FA_desaturase"/>
    <property type="match status" value="1"/>
</dbReference>
<proteinExistence type="predicted"/>
<comment type="caution">
    <text evidence="3">The sequence shown here is derived from an EMBL/GenBank/DDBJ whole genome shotgun (WGS) entry which is preliminary data.</text>
</comment>
<feature type="transmembrane region" description="Helical" evidence="1">
    <location>
        <begin position="42"/>
        <end position="68"/>
    </location>
</feature>
<feature type="domain" description="Fatty acid desaturase" evidence="2">
    <location>
        <begin position="66"/>
        <end position="344"/>
    </location>
</feature>
<reference evidence="3" key="2">
    <citation type="submission" date="2020-09" db="EMBL/GenBank/DDBJ databases">
        <authorList>
            <person name="Sun Q."/>
            <person name="Ohkuma M."/>
        </authorList>
    </citation>
    <scope>NUCLEOTIDE SEQUENCE</scope>
    <source>
        <strain evidence="3">JCM 3091</strain>
    </source>
</reference>
<protein>
    <recommendedName>
        <fullName evidence="2">Fatty acid desaturase domain-containing protein</fullName>
    </recommendedName>
</protein>
<dbReference type="Proteomes" id="UP000662200">
    <property type="component" value="Unassembled WGS sequence"/>
</dbReference>
<dbReference type="AlphaFoldDB" id="A0A8J3BHM5"/>
<evidence type="ECO:0000313" key="3">
    <source>
        <dbReference type="EMBL" id="GGK22240.1"/>
    </source>
</evidence>
<sequence>MEIEPRETMRALPGFLQTSLTLLTGKPLSGQRPPRWSPTYHLVAAVTAMLVGTGGAAAAWTAGAWWLLAVPPGWCVTLHGMRNLRMMVFHQCSHRNMYRHRRTDTAIGRAVAALLVIQNFQRYGREHVADHHAVHHMTLRDPTVQAFLIGLGLRAGMTRAQMWRRVLGRIVSPVFHARFAVSRARSFWSRAAPGERATAVALYGGALAATGATGTWAAFLVAWCVPLVPLFQVSNTLRLCVKHTFPPAGLEPRRGRDYFAGLTNAIFIGEAAPVGGRPRDWCRWAARMLCVHVPSRYLVLTGDTVVHDYHHRYPTARDWYDYLFARQRDLDAGHRGWPPYRHVWGLVPAIDLVFDSLRAADPDEYHVGRIAAVSSREIFAAFDD</sequence>
<keyword evidence="4" id="KW-1185">Reference proteome</keyword>
<evidence type="ECO:0000259" key="2">
    <source>
        <dbReference type="Pfam" id="PF00487"/>
    </source>
</evidence>
<accession>A0A8J3BHM5</accession>
<dbReference type="RefSeq" id="WP_229789401.1">
    <property type="nucleotide sequence ID" value="NZ_BMQC01000003.1"/>
</dbReference>
<dbReference type="GO" id="GO:0006629">
    <property type="term" value="P:lipid metabolic process"/>
    <property type="evidence" value="ECO:0007669"/>
    <property type="project" value="InterPro"/>
</dbReference>
<evidence type="ECO:0000256" key="1">
    <source>
        <dbReference type="SAM" id="Phobius"/>
    </source>
</evidence>
<name>A0A8J3BHM5_9ACTN</name>